<comment type="caution">
    <text evidence="1">The sequence shown here is derived from an EMBL/GenBank/DDBJ whole genome shotgun (WGS) entry which is preliminary data.</text>
</comment>
<protein>
    <submittedName>
        <fullName evidence="1">Uncharacterized protein</fullName>
    </submittedName>
</protein>
<proteinExistence type="predicted"/>
<dbReference type="Proteomes" id="UP000823399">
    <property type="component" value="Unassembled WGS sequence"/>
</dbReference>
<dbReference type="GeneID" id="64695951"/>
<evidence type="ECO:0000313" key="1">
    <source>
        <dbReference type="EMBL" id="KAG2108171.1"/>
    </source>
</evidence>
<name>A0A9P7JTY3_9AGAM</name>
<dbReference type="RefSeq" id="XP_041292690.1">
    <property type="nucleotide sequence ID" value="XM_041433692.1"/>
</dbReference>
<dbReference type="OrthoDB" id="2677236at2759"/>
<evidence type="ECO:0000313" key="2">
    <source>
        <dbReference type="Proteomes" id="UP000823399"/>
    </source>
</evidence>
<keyword evidence="2" id="KW-1185">Reference proteome</keyword>
<organism evidence="1 2">
    <name type="scientific">Suillus discolor</name>
    <dbReference type="NCBI Taxonomy" id="1912936"/>
    <lineage>
        <taxon>Eukaryota</taxon>
        <taxon>Fungi</taxon>
        <taxon>Dikarya</taxon>
        <taxon>Basidiomycota</taxon>
        <taxon>Agaricomycotina</taxon>
        <taxon>Agaricomycetes</taxon>
        <taxon>Agaricomycetidae</taxon>
        <taxon>Boletales</taxon>
        <taxon>Suillineae</taxon>
        <taxon>Suillaceae</taxon>
        <taxon>Suillus</taxon>
    </lineage>
</organism>
<dbReference type="EMBL" id="JABBWM010000028">
    <property type="protein sequence ID" value="KAG2108171.1"/>
    <property type="molecule type" value="Genomic_DNA"/>
</dbReference>
<reference evidence="1" key="1">
    <citation type="journal article" date="2020" name="New Phytol.">
        <title>Comparative genomics reveals dynamic genome evolution in host specialist ectomycorrhizal fungi.</title>
        <authorList>
            <person name="Lofgren L.A."/>
            <person name="Nguyen N.H."/>
            <person name="Vilgalys R."/>
            <person name="Ruytinx J."/>
            <person name="Liao H.L."/>
            <person name="Branco S."/>
            <person name="Kuo A."/>
            <person name="LaButti K."/>
            <person name="Lipzen A."/>
            <person name="Andreopoulos W."/>
            <person name="Pangilinan J."/>
            <person name="Riley R."/>
            <person name="Hundley H."/>
            <person name="Na H."/>
            <person name="Barry K."/>
            <person name="Grigoriev I.V."/>
            <person name="Stajich J.E."/>
            <person name="Kennedy P.G."/>
        </authorList>
    </citation>
    <scope>NUCLEOTIDE SEQUENCE</scope>
    <source>
        <strain evidence="1">FC423</strain>
    </source>
</reference>
<gene>
    <name evidence="1" type="ORF">F5147DRAFT_652899</name>
</gene>
<sequence>MMWDEFSNIVTNEMHFKMDQHVNTMDLDMYSVDPDLPFLKLNAGIAVINQCFISDAKDCQLCDWILKKVKPDTVNAVLQRAQDHYLKLSDRHQGSEQHISP</sequence>
<dbReference type="AlphaFoldDB" id="A0A9P7JTY3"/>
<accession>A0A9P7JTY3</accession>